<feature type="compositionally biased region" description="Basic and acidic residues" evidence="4">
    <location>
        <begin position="63"/>
        <end position="77"/>
    </location>
</feature>
<evidence type="ECO:0000313" key="6">
    <source>
        <dbReference type="Proteomes" id="UP000037510"/>
    </source>
</evidence>
<comment type="caution">
    <text evidence="5">The sequence shown here is derived from an EMBL/GenBank/DDBJ whole genome shotgun (WGS) entry which is preliminary data.</text>
</comment>
<dbReference type="GO" id="GO:0005737">
    <property type="term" value="C:cytoplasm"/>
    <property type="evidence" value="ECO:0007669"/>
    <property type="project" value="TreeGrafter"/>
</dbReference>
<dbReference type="PANTHER" id="PTHR10502:SF177">
    <property type="entry name" value="ANNEXIN B10"/>
    <property type="match status" value="1"/>
</dbReference>
<sequence length="292" mass="32319">MKPPEEYLCKELHHCMEGMGTDEDTLVEILCTRTKQEIASIVQAYESRECLILMQGAASLHGGDGHGRGHARRDPVHQDQAGDSEHRAGLRVSVRPAAGGTHVLGDIGGLPPSADPHRSRKYSSSKRVPPAVYDRPLAEHMCSETSGDFRRLLTLIVVRVPPAVYDRPLAEHMCSETSGDFRRLLTLIVVILAHESFAQLRLIFEEYKNIAGRTIEQAIKAEVGGELKDALSAIVECVENAAAWFAQRLRAAMQGAGTQDRTLVRIVVGRAEIDLQSIKDEYERLQAYNFVK</sequence>
<dbReference type="PANTHER" id="PTHR10502">
    <property type="entry name" value="ANNEXIN"/>
    <property type="match status" value="1"/>
</dbReference>
<dbReference type="EMBL" id="JTDY01002596">
    <property type="protein sequence ID" value="KOB71138.1"/>
    <property type="molecule type" value="Genomic_DNA"/>
</dbReference>
<reference evidence="5 6" key="1">
    <citation type="journal article" date="2015" name="Genome Biol. Evol.">
        <title>The genome of winter moth (Operophtera brumata) provides a genomic perspective on sexual dimorphism and phenology.</title>
        <authorList>
            <person name="Derks M.F."/>
            <person name="Smit S."/>
            <person name="Salis L."/>
            <person name="Schijlen E."/>
            <person name="Bossers A."/>
            <person name="Mateman C."/>
            <person name="Pijl A.S."/>
            <person name="de Ridder D."/>
            <person name="Groenen M.A."/>
            <person name="Visser M.E."/>
            <person name="Megens H.J."/>
        </authorList>
    </citation>
    <scope>NUCLEOTIDE SEQUENCE [LARGE SCALE GENOMIC DNA]</scope>
    <source>
        <strain evidence="5">WM2013NL</strain>
        <tissue evidence="5">Head and thorax</tissue>
    </source>
</reference>
<dbReference type="Proteomes" id="UP000037510">
    <property type="component" value="Unassembled WGS sequence"/>
</dbReference>
<evidence type="ECO:0000256" key="1">
    <source>
        <dbReference type="ARBA" id="ARBA00007831"/>
    </source>
</evidence>
<dbReference type="PROSITE" id="PS51897">
    <property type="entry name" value="ANNEXIN_2"/>
    <property type="match status" value="2"/>
</dbReference>
<dbReference type="PRINTS" id="PR00196">
    <property type="entry name" value="ANNEXIN"/>
</dbReference>
<dbReference type="InterPro" id="IPR018502">
    <property type="entry name" value="Annexin_repeat"/>
</dbReference>
<comment type="similarity">
    <text evidence="1">Belongs to the annexin family.</text>
</comment>
<evidence type="ECO:0000256" key="2">
    <source>
        <dbReference type="ARBA" id="ARBA00022737"/>
    </source>
</evidence>
<dbReference type="GO" id="GO:0005509">
    <property type="term" value="F:calcium ion binding"/>
    <property type="evidence" value="ECO:0007669"/>
    <property type="project" value="InterPro"/>
</dbReference>
<feature type="region of interest" description="Disordered" evidence="4">
    <location>
        <begin position="62"/>
        <end position="88"/>
    </location>
</feature>
<feature type="region of interest" description="Disordered" evidence="4">
    <location>
        <begin position="101"/>
        <end position="128"/>
    </location>
</feature>
<name>A0A0L7L6L2_OPEBR</name>
<evidence type="ECO:0000256" key="4">
    <source>
        <dbReference type="SAM" id="MobiDB-lite"/>
    </source>
</evidence>
<dbReference type="GO" id="GO:0012506">
    <property type="term" value="C:vesicle membrane"/>
    <property type="evidence" value="ECO:0007669"/>
    <property type="project" value="TreeGrafter"/>
</dbReference>
<organism evidence="5 6">
    <name type="scientific">Operophtera brumata</name>
    <name type="common">Winter moth</name>
    <name type="synonym">Phalaena brumata</name>
    <dbReference type="NCBI Taxonomy" id="104452"/>
    <lineage>
        <taxon>Eukaryota</taxon>
        <taxon>Metazoa</taxon>
        <taxon>Ecdysozoa</taxon>
        <taxon>Arthropoda</taxon>
        <taxon>Hexapoda</taxon>
        <taxon>Insecta</taxon>
        <taxon>Pterygota</taxon>
        <taxon>Neoptera</taxon>
        <taxon>Endopterygota</taxon>
        <taxon>Lepidoptera</taxon>
        <taxon>Glossata</taxon>
        <taxon>Ditrysia</taxon>
        <taxon>Geometroidea</taxon>
        <taxon>Geometridae</taxon>
        <taxon>Larentiinae</taxon>
        <taxon>Operophtera</taxon>
    </lineage>
</organism>
<evidence type="ECO:0000313" key="5">
    <source>
        <dbReference type="EMBL" id="KOB71138.1"/>
    </source>
</evidence>
<protein>
    <submittedName>
        <fullName evidence="5">Annexin</fullName>
    </submittedName>
</protein>
<dbReference type="GO" id="GO:0005634">
    <property type="term" value="C:nucleus"/>
    <property type="evidence" value="ECO:0007669"/>
    <property type="project" value="TreeGrafter"/>
</dbReference>
<dbReference type="STRING" id="104452.A0A0L7L6L2"/>
<dbReference type="GO" id="GO:0005886">
    <property type="term" value="C:plasma membrane"/>
    <property type="evidence" value="ECO:0007669"/>
    <property type="project" value="TreeGrafter"/>
</dbReference>
<dbReference type="SMART" id="SM00335">
    <property type="entry name" value="ANX"/>
    <property type="match status" value="2"/>
</dbReference>
<proteinExistence type="inferred from homology"/>
<dbReference type="GO" id="GO:0005544">
    <property type="term" value="F:calcium-dependent phospholipid binding"/>
    <property type="evidence" value="ECO:0007669"/>
    <property type="project" value="InterPro"/>
</dbReference>
<gene>
    <name evidence="5" type="ORF">OBRU01_14320</name>
</gene>
<dbReference type="AlphaFoldDB" id="A0A0L7L6L2"/>
<dbReference type="GO" id="GO:0001786">
    <property type="term" value="F:phosphatidylserine binding"/>
    <property type="evidence" value="ECO:0007669"/>
    <property type="project" value="TreeGrafter"/>
</dbReference>
<keyword evidence="3" id="KW-0041">Annexin</keyword>
<keyword evidence="6" id="KW-1185">Reference proteome</keyword>
<evidence type="ECO:0000256" key="3">
    <source>
        <dbReference type="ARBA" id="ARBA00023216"/>
    </source>
</evidence>
<dbReference type="Pfam" id="PF00191">
    <property type="entry name" value="Annexin"/>
    <property type="match status" value="3"/>
</dbReference>
<keyword evidence="2" id="KW-0677">Repeat</keyword>
<dbReference type="SUPFAM" id="SSF47874">
    <property type="entry name" value="Annexin"/>
    <property type="match status" value="2"/>
</dbReference>
<dbReference type="Gene3D" id="1.10.220.10">
    <property type="entry name" value="Annexin"/>
    <property type="match status" value="3"/>
</dbReference>
<dbReference type="InterPro" id="IPR001464">
    <property type="entry name" value="Annexin"/>
</dbReference>
<accession>A0A0L7L6L2</accession>
<dbReference type="InterPro" id="IPR037104">
    <property type="entry name" value="Annexin_sf"/>
</dbReference>